<accession>A0AC35G552</accession>
<name>A0AC35G552_9BILA</name>
<evidence type="ECO:0000313" key="2">
    <source>
        <dbReference type="WBParaSite" id="PS1159_v2.g24175.t1"/>
    </source>
</evidence>
<dbReference type="WBParaSite" id="PS1159_v2.g24175.t1">
    <property type="protein sequence ID" value="PS1159_v2.g24175.t1"/>
    <property type="gene ID" value="PS1159_v2.g24175"/>
</dbReference>
<dbReference type="Proteomes" id="UP000887580">
    <property type="component" value="Unplaced"/>
</dbReference>
<organism evidence="1 2">
    <name type="scientific">Panagrolaimus sp. PS1159</name>
    <dbReference type="NCBI Taxonomy" id="55785"/>
    <lineage>
        <taxon>Eukaryota</taxon>
        <taxon>Metazoa</taxon>
        <taxon>Ecdysozoa</taxon>
        <taxon>Nematoda</taxon>
        <taxon>Chromadorea</taxon>
        <taxon>Rhabditida</taxon>
        <taxon>Tylenchina</taxon>
        <taxon>Panagrolaimomorpha</taxon>
        <taxon>Panagrolaimoidea</taxon>
        <taxon>Panagrolaimidae</taxon>
        <taxon>Panagrolaimus</taxon>
    </lineage>
</organism>
<reference evidence="2" key="1">
    <citation type="submission" date="2022-11" db="UniProtKB">
        <authorList>
            <consortium name="WormBaseParasite"/>
        </authorList>
    </citation>
    <scope>IDENTIFICATION</scope>
</reference>
<evidence type="ECO:0000313" key="1">
    <source>
        <dbReference type="Proteomes" id="UP000887580"/>
    </source>
</evidence>
<sequence length="420" mass="46440">MESLDNSDPMLCAVLDIHSPGAPLHVDEYRQLGENNLYHGRLSPHAGSIITTANAYNTNYATLTTMQALPPISTVTSSSQEKYIIIQTNGIRSRSIEALSPPRRRINQHASLTHSDSALSDCSLSTSGQSSEISQYPQDTSNTNYYHTSCPPEPSPPSADSGTSSCGSSAYGSMMPTYNLNIKYEYDVKTEDETPCDIQQSDNTSEPSYNSNNNENGQLNCAINNTATFIAVPFSSSSSSTCQNTHLIQPKVEKIVYTSCGGAVGGSGAFDAYNGDLLDSVSILEEDKLRSPSPRKLQLSPLPNDFLSNNESPDSNDDLEELNTRELAQRISSELKRYSIPQAIFAQRVLCRSQGTLSDLLRNPKPWPKLKSGRETFRRMAKWLQEPEYQRMSALRLAAHPKKALEKCHWWKKIDEKCPL</sequence>
<protein>
    <submittedName>
        <fullName evidence="2">CUT domain-containing protein</fullName>
    </submittedName>
</protein>
<proteinExistence type="predicted"/>